<accession>A0ABD2TJA8</accession>
<dbReference type="Proteomes" id="UP001627284">
    <property type="component" value="Unassembled WGS sequence"/>
</dbReference>
<dbReference type="EMBL" id="JBJKTR010000010">
    <property type="protein sequence ID" value="KAL3356392.1"/>
    <property type="molecule type" value="Genomic_DNA"/>
</dbReference>
<evidence type="ECO:0000313" key="2">
    <source>
        <dbReference type="Proteomes" id="UP001627284"/>
    </source>
</evidence>
<proteinExistence type="predicted"/>
<keyword evidence="2" id="KW-1185">Reference proteome</keyword>
<name>A0ABD2TJA8_9SOLN</name>
<reference evidence="1 2" key="1">
    <citation type="submission" date="2024-05" db="EMBL/GenBank/DDBJ databases">
        <title>De novo assembly of an allotetraploid wild potato.</title>
        <authorList>
            <person name="Hosaka A.J."/>
        </authorList>
    </citation>
    <scope>NUCLEOTIDE SEQUENCE [LARGE SCALE GENOMIC DNA]</scope>
    <source>
        <tissue evidence="1">Young leaves</tissue>
    </source>
</reference>
<comment type="caution">
    <text evidence="1">The sequence shown here is derived from an EMBL/GenBank/DDBJ whole genome shotgun (WGS) entry which is preliminary data.</text>
</comment>
<organism evidence="1 2">
    <name type="scientific">Solanum stoloniferum</name>
    <dbReference type="NCBI Taxonomy" id="62892"/>
    <lineage>
        <taxon>Eukaryota</taxon>
        <taxon>Viridiplantae</taxon>
        <taxon>Streptophyta</taxon>
        <taxon>Embryophyta</taxon>
        <taxon>Tracheophyta</taxon>
        <taxon>Spermatophyta</taxon>
        <taxon>Magnoliopsida</taxon>
        <taxon>eudicotyledons</taxon>
        <taxon>Gunneridae</taxon>
        <taxon>Pentapetalae</taxon>
        <taxon>asterids</taxon>
        <taxon>lamiids</taxon>
        <taxon>Solanales</taxon>
        <taxon>Solanaceae</taxon>
        <taxon>Solanoideae</taxon>
        <taxon>Solaneae</taxon>
        <taxon>Solanum</taxon>
    </lineage>
</organism>
<evidence type="ECO:0000313" key="1">
    <source>
        <dbReference type="EMBL" id="KAL3356392.1"/>
    </source>
</evidence>
<sequence>MLSLSEDHFFTMQVIRISIQHAVDPAEHSRVSGEPLLVPEDSVILFSFFYFIRMLWGLSQHPSQCYRDFIDSQTVSIESLIYVFTYFLFLRHELPFRPDFII</sequence>
<gene>
    <name evidence="1" type="ORF">AABB24_017196</name>
</gene>
<protein>
    <submittedName>
        <fullName evidence="1">Uncharacterized protein</fullName>
    </submittedName>
</protein>
<dbReference type="AlphaFoldDB" id="A0ABD2TJA8"/>